<keyword evidence="1" id="KW-1133">Transmembrane helix</keyword>
<protein>
    <submittedName>
        <fullName evidence="2">Uncharacterized protein</fullName>
    </submittedName>
</protein>
<dbReference type="Proteomes" id="UP000249166">
    <property type="component" value="Unassembled WGS sequence"/>
</dbReference>
<reference evidence="2 3" key="1">
    <citation type="submission" date="2018-04" db="EMBL/GenBank/DDBJ databases">
        <title>Bacteria isolated from cave deposits of Manipur.</title>
        <authorList>
            <person name="Sahoo D."/>
            <person name="Sarangthem I."/>
            <person name="Nandeibam J."/>
        </authorList>
    </citation>
    <scope>NUCLEOTIDE SEQUENCE [LARGE SCALE GENOMIC DNA]</scope>
    <source>
        <strain evidence="3">mrc11</strain>
    </source>
</reference>
<keyword evidence="1" id="KW-0812">Transmembrane</keyword>
<gene>
    <name evidence="2" type="ORF">DBZ45_04190</name>
</gene>
<keyword evidence="1" id="KW-0472">Membrane</keyword>
<comment type="caution">
    <text evidence="2">The sequence shown here is derived from an EMBL/GenBank/DDBJ whole genome shotgun (WGS) entry which is preliminary data.</text>
</comment>
<name>A0A328HIX3_ARTGO</name>
<dbReference type="AlphaFoldDB" id="A0A328HIX3"/>
<evidence type="ECO:0000256" key="1">
    <source>
        <dbReference type="SAM" id="Phobius"/>
    </source>
</evidence>
<dbReference type="EMBL" id="QLNP01000061">
    <property type="protein sequence ID" value="RAM38568.1"/>
    <property type="molecule type" value="Genomic_DNA"/>
</dbReference>
<sequence>MAIGAVWFLFRKRIAAYQLYIVTEKFKVLPVRDQAEQARGMELLGIFFCSLLFLAGAVIVALRMLLA</sequence>
<organism evidence="2 3">
    <name type="scientific">Arthrobacter globiformis</name>
    <dbReference type="NCBI Taxonomy" id="1665"/>
    <lineage>
        <taxon>Bacteria</taxon>
        <taxon>Bacillati</taxon>
        <taxon>Actinomycetota</taxon>
        <taxon>Actinomycetes</taxon>
        <taxon>Micrococcales</taxon>
        <taxon>Micrococcaceae</taxon>
        <taxon>Arthrobacter</taxon>
    </lineage>
</organism>
<proteinExistence type="predicted"/>
<accession>A0A328HIX3</accession>
<evidence type="ECO:0000313" key="2">
    <source>
        <dbReference type="EMBL" id="RAM38568.1"/>
    </source>
</evidence>
<feature type="transmembrane region" description="Helical" evidence="1">
    <location>
        <begin position="43"/>
        <end position="66"/>
    </location>
</feature>
<evidence type="ECO:0000313" key="3">
    <source>
        <dbReference type="Proteomes" id="UP000249166"/>
    </source>
</evidence>